<feature type="domain" description="2EXR" evidence="1">
    <location>
        <begin position="61"/>
        <end position="147"/>
    </location>
</feature>
<dbReference type="OrthoDB" id="3561261at2759"/>
<organism evidence="2 3">
    <name type="scientific">Fusarium tricinctum</name>
    <dbReference type="NCBI Taxonomy" id="61284"/>
    <lineage>
        <taxon>Eukaryota</taxon>
        <taxon>Fungi</taxon>
        <taxon>Dikarya</taxon>
        <taxon>Ascomycota</taxon>
        <taxon>Pezizomycotina</taxon>
        <taxon>Sordariomycetes</taxon>
        <taxon>Hypocreomycetidae</taxon>
        <taxon>Hypocreales</taxon>
        <taxon>Nectriaceae</taxon>
        <taxon>Fusarium</taxon>
        <taxon>Fusarium tricinctum species complex</taxon>
    </lineage>
</organism>
<accession>A0A8K0WF38</accession>
<dbReference type="PANTHER" id="PTHR35910">
    <property type="entry name" value="2EXR DOMAIN-CONTAINING PROTEIN"/>
    <property type="match status" value="1"/>
</dbReference>
<evidence type="ECO:0000313" key="2">
    <source>
        <dbReference type="EMBL" id="KAH7257163.1"/>
    </source>
</evidence>
<keyword evidence="3" id="KW-1185">Reference proteome</keyword>
<dbReference type="PANTHER" id="PTHR35910:SF6">
    <property type="entry name" value="2EXR DOMAIN-CONTAINING PROTEIN"/>
    <property type="match status" value="1"/>
</dbReference>
<name>A0A8K0WF38_9HYPO</name>
<gene>
    <name evidence="2" type="ORF">BKA59DRAFT_451220</name>
</gene>
<dbReference type="Proteomes" id="UP000813427">
    <property type="component" value="Unassembled WGS sequence"/>
</dbReference>
<comment type="caution">
    <text evidence="2">The sequence shown here is derived from an EMBL/GenBank/DDBJ whole genome shotgun (WGS) entry which is preliminary data.</text>
</comment>
<reference evidence="2" key="1">
    <citation type="journal article" date="2021" name="Nat. Commun.">
        <title>Genetic determinants of endophytism in the Arabidopsis root mycobiome.</title>
        <authorList>
            <person name="Mesny F."/>
            <person name="Miyauchi S."/>
            <person name="Thiergart T."/>
            <person name="Pickel B."/>
            <person name="Atanasova L."/>
            <person name="Karlsson M."/>
            <person name="Huettel B."/>
            <person name="Barry K.W."/>
            <person name="Haridas S."/>
            <person name="Chen C."/>
            <person name="Bauer D."/>
            <person name="Andreopoulos W."/>
            <person name="Pangilinan J."/>
            <person name="LaButti K."/>
            <person name="Riley R."/>
            <person name="Lipzen A."/>
            <person name="Clum A."/>
            <person name="Drula E."/>
            <person name="Henrissat B."/>
            <person name="Kohler A."/>
            <person name="Grigoriev I.V."/>
            <person name="Martin F.M."/>
            <person name="Hacquard S."/>
        </authorList>
    </citation>
    <scope>NUCLEOTIDE SEQUENCE</scope>
    <source>
        <strain evidence="2">MPI-SDFR-AT-0068</strain>
    </source>
</reference>
<evidence type="ECO:0000313" key="3">
    <source>
        <dbReference type="Proteomes" id="UP000813427"/>
    </source>
</evidence>
<evidence type="ECO:0000259" key="1">
    <source>
        <dbReference type="Pfam" id="PF20150"/>
    </source>
</evidence>
<sequence length="280" mass="32210">MTPNPSMPLQLADISAGSYKTTATSSPGTTVSQDEIIPPQSGVLQIVNSQLSNIPVAATTFPRFNELPAEIRKEIWELSLNEPRVFWPNDARAGKYYTGVNFAHKPPDVRQVCRESRQVSQARGGFSFRKDDSIMGGLWFDFFSDILYMFSNIGRAYTVAIHNTRNVALVWPDVRVLRNLQRMKEFIREYPKCRRIILISTAGYMDEWSDMEFCPLEEGDYIDYAPEDWESLKDALERSWREEKALRYLGVTEAQLPKIEAMELGSIYDENEEWPELSEE</sequence>
<proteinExistence type="predicted"/>
<dbReference type="Pfam" id="PF20150">
    <property type="entry name" value="2EXR"/>
    <property type="match status" value="1"/>
</dbReference>
<dbReference type="EMBL" id="JAGPXF010000002">
    <property type="protein sequence ID" value="KAH7257163.1"/>
    <property type="molecule type" value="Genomic_DNA"/>
</dbReference>
<protein>
    <recommendedName>
        <fullName evidence="1">2EXR domain-containing protein</fullName>
    </recommendedName>
</protein>
<dbReference type="AlphaFoldDB" id="A0A8K0WF38"/>
<dbReference type="InterPro" id="IPR045518">
    <property type="entry name" value="2EXR"/>
</dbReference>